<evidence type="ECO:0000256" key="5">
    <source>
        <dbReference type="ARBA" id="ARBA00023288"/>
    </source>
</evidence>
<proteinExistence type="predicted"/>
<evidence type="ECO:0000256" key="1">
    <source>
        <dbReference type="ARBA" id="ARBA00022475"/>
    </source>
</evidence>
<sequence>MKRHAKKLTALLCTAAMAAALLSGCSSGGDSQTADQAPAAQDEESKTEAAAQTADSAEQAAQPASDVVLELETTWTGEMLEGLQQIMDDFTAETGIGVEVISPGDDYENVMKTRMASGDLPDLWETHGWSTTRYSEYLTPLNDEPWVSHVKESIKKTVTDSQGNIYVVPLSIDPASICYNRDIFEEAGVDATTIRTWADFEAACDKLLTTGKVPVYVGGKSVNNIANLFEVMAPGFLTNEDVADNQGAALLDGSFDWEKYWTPLAQMLDDWQQKGYFNKDILTASDDASIQALANGDGAIVISGNHTITQALSYNPDARLGIMAIPSPNEGGKVYVSSGEGACYGIWKDTEYPEESRKLLEYLARDDVSVKVATINGKIPAMEGVTNDNEYVTKEFNIMMNAFGDDLLYVNYFDREFLPSGMWNDMGVAGNEIFMNPGKGIEKCVETIKTAYDEKISQ</sequence>
<evidence type="ECO:0000256" key="2">
    <source>
        <dbReference type="ARBA" id="ARBA00022729"/>
    </source>
</evidence>
<feature type="compositionally biased region" description="Low complexity" evidence="6">
    <location>
        <begin position="48"/>
        <end position="62"/>
    </location>
</feature>
<dbReference type="SUPFAM" id="SSF53850">
    <property type="entry name" value="Periplasmic binding protein-like II"/>
    <property type="match status" value="1"/>
</dbReference>
<keyword evidence="5" id="KW-0449">Lipoprotein</keyword>
<name>A0A1E3A7U7_9FIRM</name>
<evidence type="ECO:0000256" key="7">
    <source>
        <dbReference type="SAM" id="SignalP"/>
    </source>
</evidence>
<dbReference type="AlphaFoldDB" id="A0A1E3A7U7"/>
<dbReference type="InterPro" id="IPR006059">
    <property type="entry name" value="SBP"/>
</dbReference>
<organism evidence="8 9">
    <name type="scientific">Eisenbergiella tayi</name>
    <dbReference type="NCBI Taxonomy" id="1432052"/>
    <lineage>
        <taxon>Bacteria</taxon>
        <taxon>Bacillati</taxon>
        <taxon>Bacillota</taxon>
        <taxon>Clostridia</taxon>
        <taxon>Lachnospirales</taxon>
        <taxon>Lachnospiraceae</taxon>
        <taxon>Eisenbergiella</taxon>
    </lineage>
</organism>
<comment type="caution">
    <text evidence="8">The sequence shown here is derived from an EMBL/GenBank/DDBJ whole genome shotgun (WGS) entry which is preliminary data.</text>
</comment>
<dbReference type="EMBL" id="MCGI01000007">
    <property type="protein sequence ID" value="ODM04699.1"/>
    <property type="molecule type" value="Genomic_DNA"/>
</dbReference>
<dbReference type="InterPro" id="IPR050490">
    <property type="entry name" value="Bact_solute-bd_prot1"/>
</dbReference>
<dbReference type="Proteomes" id="UP000095003">
    <property type="component" value="Unassembled WGS sequence"/>
</dbReference>
<feature type="compositionally biased region" description="Polar residues" evidence="6">
    <location>
        <begin position="25"/>
        <end position="35"/>
    </location>
</feature>
<keyword evidence="1" id="KW-1003">Cell membrane</keyword>
<dbReference type="Gene3D" id="3.40.190.10">
    <property type="entry name" value="Periplasmic binding protein-like II"/>
    <property type="match status" value="2"/>
</dbReference>
<feature type="region of interest" description="Disordered" evidence="6">
    <location>
        <begin position="25"/>
        <end position="65"/>
    </location>
</feature>
<dbReference type="PANTHER" id="PTHR43649:SF33">
    <property type="entry name" value="POLYGALACTURONAN_RHAMNOGALACTURONAN-BINDING PROTEIN YTCQ"/>
    <property type="match status" value="1"/>
</dbReference>
<protein>
    <submittedName>
        <fullName evidence="8">Maltose ABC transporter periplasmic protein</fullName>
    </submittedName>
</protein>
<keyword evidence="4" id="KW-0564">Palmitate</keyword>
<evidence type="ECO:0000313" key="9">
    <source>
        <dbReference type="Proteomes" id="UP000095003"/>
    </source>
</evidence>
<accession>A0A1E3A7U7</accession>
<dbReference type="RefSeq" id="WP_069159200.1">
    <property type="nucleotide sequence ID" value="NZ_DBFYTC010000114.1"/>
</dbReference>
<dbReference type="Pfam" id="PF01547">
    <property type="entry name" value="SBP_bac_1"/>
    <property type="match status" value="1"/>
</dbReference>
<reference evidence="8 9" key="1">
    <citation type="submission" date="2016-07" db="EMBL/GenBank/DDBJ databases">
        <title>Characterization of isolates of Eisenbergiella tayi derived from blood cultures, using whole genome sequencing.</title>
        <authorList>
            <person name="Burdz T."/>
            <person name="Wiebe D."/>
            <person name="Huynh C."/>
            <person name="Bernard K."/>
        </authorList>
    </citation>
    <scope>NUCLEOTIDE SEQUENCE [LARGE SCALE GENOMIC DNA]</scope>
    <source>
        <strain evidence="8 9">NML 120489</strain>
    </source>
</reference>
<dbReference type="PROSITE" id="PS51257">
    <property type="entry name" value="PROKAR_LIPOPROTEIN"/>
    <property type="match status" value="1"/>
</dbReference>
<evidence type="ECO:0000256" key="6">
    <source>
        <dbReference type="SAM" id="MobiDB-lite"/>
    </source>
</evidence>
<dbReference type="PANTHER" id="PTHR43649">
    <property type="entry name" value="ARABINOSE-BINDING PROTEIN-RELATED"/>
    <property type="match status" value="1"/>
</dbReference>
<dbReference type="GeneID" id="93300482"/>
<keyword evidence="2 7" id="KW-0732">Signal</keyword>
<keyword evidence="3" id="KW-0472">Membrane</keyword>
<feature type="signal peptide" evidence="7">
    <location>
        <begin position="1"/>
        <end position="28"/>
    </location>
</feature>
<evidence type="ECO:0000256" key="4">
    <source>
        <dbReference type="ARBA" id="ARBA00023139"/>
    </source>
</evidence>
<feature type="chain" id="PRO_5038924038" evidence="7">
    <location>
        <begin position="29"/>
        <end position="458"/>
    </location>
</feature>
<evidence type="ECO:0000256" key="3">
    <source>
        <dbReference type="ARBA" id="ARBA00023136"/>
    </source>
</evidence>
<gene>
    <name evidence="8" type="ORF">BEH84_05761</name>
</gene>
<evidence type="ECO:0000313" key="8">
    <source>
        <dbReference type="EMBL" id="ODM04699.1"/>
    </source>
</evidence>